<protein>
    <submittedName>
        <fullName evidence="6">2Fe-2S iron-sulfur cluster-binding protein</fullName>
    </submittedName>
</protein>
<comment type="caution">
    <text evidence="6">The sequence shown here is derived from an EMBL/GenBank/DDBJ whole genome shotgun (WGS) entry which is preliminary data.</text>
</comment>
<dbReference type="EMBL" id="JBHTMB010000134">
    <property type="protein sequence ID" value="MFD1234618.1"/>
    <property type="molecule type" value="Genomic_DNA"/>
</dbReference>
<dbReference type="PRINTS" id="PR00469">
    <property type="entry name" value="PNDRDTASEII"/>
</dbReference>
<evidence type="ECO:0000313" key="7">
    <source>
        <dbReference type="Proteomes" id="UP001597182"/>
    </source>
</evidence>
<feature type="domain" description="Aminomethyltransferase C-terminal" evidence="4">
    <location>
        <begin position="867"/>
        <end position="941"/>
    </location>
</feature>
<dbReference type="SUPFAM" id="SSF51905">
    <property type="entry name" value="FAD/NAD(P)-binding domain"/>
    <property type="match status" value="1"/>
</dbReference>
<dbReference type="Pfam" id="PF08669">
    <property type="entry name" value="GCV_T_C"/>
    <property type="match status" value="1"/>
</dbReference>
<dbReference type="InterPro" id="IPR013977">
    <property type="entry name" value="GcvT_C"/>
</dbReference>
<dbReference type="Gene3D" id="3.30.1360.120">
    <property type="entry name" value="Probable tRNA modification gtpase trme, domain 1"/>
    <property type="match status" value="1"/>
</dbReference>
<evidence type="ECO:0000256" key="1">
    <source>
        <dbReference type="ARBA" id="ARBA00008609"/>
    </source>
</evidence>
<dbReference type="Pfam" id="PF01571">
    <property type="entry name" value="GCV_T"/>
    <property type="match status" value="1"/>
</dbReference>
<dbReference type="InterPro" id="IPR028896">
    <property type="entry name" value="GcvT/YgfZ/DmdA"/>
</dbReference>
<dbReference type="Pfam" id="PF17806">
    <property type="entry name" value="SO_alpha_A3"/>
    <property type="match status" value="1"/>
</dbReference>
<dbReference type="InterPro" id="IPR041854">
    <property type="entry name" value="BFD-like_2Fe2S-bd_dom_sf"/>
</dbReference>
<evidence type="ECO:0000256" key="2">
    <source>
        <dbReference type="ARBA" id="ARBA00023002"/>
    </source>
</evidence>
<dbReference type="Gene3D" id="1.10.10.1100">
    <property type="entry name" value="BFD-like [2Fe-2S]-binding domain"/>
    <property type="match status" value="1"/>
</dbReference>
<accession>A0ABW3VIA6</accession>
<feature type="domain" description="SoxA A3" evidence="5">
    <location>
        <begin position="493"/>
        <end position="574"/>
    </location>
</feature>
<dbReference type="PANTHER" id="PTHR43757:SF2">
    <property type="entry name" value="AMINOMETHYLTRANSFERASE, MITOCHONDRIAL"/>
    <property type="match status" value="1"/>
</dbReference>
<dbReference type="Pfam" id="PF13510">
    <property type="entry name" value="Fer2_4"/>
    <property type="match status" value="1"/>
</dbReference>
<dbReference type="InterPro" id="IPR029043">
    <property type="entry name" value="GcvT/YgfZ_C"/>
</dbReference>
<name>A0ABW3VIA6_9PSEU</name>
<evidence type="ECO:0000313" key="6">
    <source>
        <dbReference type="EMBL" id="MFD1234618.1"/>
    </source>
</evidence>
<dbReference type="InterPro" id="IPR042204">
    <property type="entry name" value="2Fe-2S-bd_N"/>
</dbReference>
<evidence type="ECO:0000259" key="5">
    <source>
        <dbReference type="Pfam" id="PF17806"/>
    </source>
</evidence>
<gene>
    <name evidence="6" type="ORF">ACFQ34_15110</name>
</gene>
<dbReference type="RefSeq" id="WP_339126359.1">
    <property type="nucleotide sequence ID" value="NZ_BAABKS010000006.1"/>
</dbReference>
<feature type="domain" description="GCVT N-terminal" evidence="3">
    <location>
        <begin position="585"/>
        <end position="847"/>
    </location>
</feature>
<proteinExistence type="inferred from homology"/>
<dbReference type="PANTHER" id="PTHR43757">
    <property type="entry name" value="AMINOMETHYLTRANSFERASE"/>
    <property type="match status" value="1"/>
</dbReference>
<reference evidence="7" key="1">
    <citation type="journal article" date="2019" name="Int. J. Syst. Evol. Microbiol.">
        <title>The Global Catalogue of Microorganisms (GCM) 10K type strain sequencing project: providing services to taxonomists for standard genome sequencing and annotation.</title>
        <authorList>
            <consortium name="The Broad Institute Genomics Platform"/>
            <consortium name="The Broad Institute Genome Sequencing Center for Infectious Disease"/>
            <person name="Wu L."/>
            <person name="Ma J."/>
        </authorList>
    </citation>
    <scope>NUCLEOTIDE SEQUENCE [LARGE SCALE GENOMIC DNA]</scope>
    <source>
        <strain evidence="7">CCUG 49018</strain>
    </source>
</reference>
<evidence type="ECO:0000259" key="3">
    <source>
        <dbReference type="Pfam" id="PF01571"/>
    </source>
</evidence>
<dbReference type="SUPFAM" id="SSF103025">
    <property type="entry name" value="Folate-binding domain"/>
    <property type="match status" value="1"/>
</dbReference>
<dbReference type="InterPro" id="IPR006222">
    <property type="entry name" value="GCVT_N"/>
</dbReference>
<keyword evidence="7" id="KW-1185">Reference proteome</keyword>
<dbReference type="Proteomes" id="UP001597182">
    <property type="component" value="Unassembled WGS sequence"/>
</dbReference>
<dbReference type="InterPro" id="IPR041117">
    <property type="entry name" value="SoxA_A3"/>
</dbReference>
<sequence>MTRRTAGTGDCRLGSRPGEVIDRSRTLEFRWNGAVHRAHPGDTIASALAAAGVRVFSRSYKYHRPRGLLTADILDPGCLLQVGDEPNVRGAHRLAEAGMDVRSQNTWPSLRYDVKAVNQVAGRFLATGFYYKTFIKPERLWPAYERVLRRFVHAGEVPPDGEQLYYDKRYAHPDVLVAGGGPAGMAAAVAAARAGATVMLVEQEHQLGGHLRWGDADELRVRAELVAAVEAEPGIEVLTDSVVAARYDDNWLAVVQRGLPHVAERLVKARAGTLVVAAGLIERPYVFAGNDLPGVMLSTAVRRLLNLYSVRPGQRAVVVTANPEGDAAATDLRAAGVDVVEVDARHGRTVVRTAGRGGVEAVELSDGSRLDADLLVTATGWTAPTSLLNMSGSNPVYRPDAARFVPDPAATPDTVIAVGGIAGDGTLEELVAHAEAAGREAAARALSLAAAHARIRPTSPGGADAAERAPEPVAPLGLRRHPELFFATPIGGFVDMSEDVSAKDILTAVQEGYDSSELVKRYTTATMGPAQGKLETVNTVALVAHATGSTIAETGATTWRPMYTPVTLGALAGRRFEPVRHSPMQPWHEAHRAAPLVAGQWIRPEHYGDPAAEVRNVRAGVGIIDVTPIGKLDLQGPDVPKLLNLLYVNKWSQLGVGRVRYGVMCADDGVVLDDGVTGRLGEHHYLMSTTSSGAGTVWEWAENWLQTEHPDWRVHITPVTTAFASINVAGPRSRELLARLTDVDLANEAFGYMNVRTGTIAGVADCVLWRIGFTGELSYELHVPASYGLHVWESLMAAGADLGVAPFGVEAQRILRLEKGHLIVGQDTDGLTKAYSAGLAWAVKLDKPDFVGKPELQWQSEHDDHPRLVGLQPLDPTVVPEEASQIISDGGHIVGRITSSRMSPTLGRSICLGQVDAHLADAGTRLTVRLRDGRDTLVEVMAEHAHFDPEGERQRV</sequence>
<dbReference type="SUPFAM" id="SSF101790">
    <property type="entry name" value="Aminomethyltransferase beta-barrel domain"/>
    <property type="match status" value="1"/>
</dbReference>
<dbReference type="Gene3D" id="3.10.20.440">
    <property type="entry name" value="2Fe-2S iron-sulphur cluster binding domain, sarcosine oxidase, alpha subunit, N-terminal domain"/>
    <property type="match status" value="1"/>
</dbReference>
<comment type="similarity">
    <text evidence="1">Belongs to the GcvT family.</text>
</comment>
<organism evidence="6 7">
    <name type="scientific">Pseudonocardia benzenivorans</name>
    <dbReference type="NCBI Taxonomy" id="228005"/>
    <lineage>
        <taxon>Bacteria</taxon>
        <taxon>Bacillati</taxon>
        <taxon>Actinomycetota</taxon>
        <taxon>Actinomycetes</taxon>
        <taxon>Pseudonocardiales</taxon>
        <taxon>Pseudonocardiaceae</taxon>
        <taxon>Pseudonocardia</taxon>
    </lineage>
</organism>
<keyword evidence="2" id="KW-0560">Oxidoreductase</keyword>
<dbReference type="InterPro" id="IPR036188">
    <property type="entry name" value="FAD/NAD-bd_sf"/>
</dbReference>
<dbReference type="Gene3D" id="3.50.50.60">
    <property type="entry name" value="FAD/NAD(P)-binding domain"/>
    <property type="match status" value="3"/>
</dbReference>
<dbReference type="InterPro" id="IPR027266">
    <property type="entry name" value="TrmE/GcvT-like"/>
</dbReference>
<dbReference type="Pfam" id="PF12831">
    <property type="entry name" value="FAD_oxidored"/>
    <property type="match status" value="1"/>
</dbReference>
<evidence type="ECO:0000259" key="4">
    <source>
        <dbReference type="Pfam" id="PF08669"/>
    </source>
</evidence>